<comment type="catalytic activity">
    <reaction evidence="13 14">
        <text>di-trans,octa-cis-undecaprenyl diphosphate + H2O = di-trans,octa-cis-undecaprenyl phosphate + phosphate + H(+)</text>
        <dbReference type="Rhea" id="RHEA:28094"/>
        <dbReference type="ChEBI" id="CHEBI:15377"/>
        <dbReference type="ChEBI" id="CHEBI:15378"/>
        <dbReference type="ChEBI" id="CHEBI:43474"/>
        <dbReference type="ChEBI" id="CHEBI:58405"/>
        <dbReference type="ChEBI" id="CHEBI:60392"/>
        <dbReference type="EC" id="3.6.1.27"/>
    </reaction>
</comment>
<dbReference type="GO" id="GO:0046677">
    <property type="term" value="P:response to antibiotic"/>
    <property type="evidence" value="ECO:0007669"/>
    <property type="project" value="UniProtKB-UniRule"/>
</dbReference>
<feature type="transmembrane region" description="Helical" evidence="14">
    <location>
        <begin position="133"/>
        <end position="156"/>
    </location>
</feature>
<dbReference type="Pfam" id="PF02673">
    <property type="entry name" value="BacA"/>
    <property type="match status" value="1"/>
</dbReference>
<evidence type="ECO:0000256" key="13">
    <source>
        <dbReference type="ARBA" id="ARBA00047594"/>
    </source>
</evidence>
<gene>
    <name evidence="14" type="primary">uppP</name>
    <name evidence="15" type="ORF">A3K52_00355</name>
</gene>
<name>A0A1F7KZM0_9BACT</name>
<keyword evidence="10 14" id="KW-0046">Antibiotic resistance</keyword>
<keyword evidence="8 14" id="KW-1133">Transmembrane helix</keyword>
<dbReference type="GO" id="GO:0005886">
    <property type="term" value="C:plasma membrane"/>
    <property type="evidence" value="ECO:0007669"/>
    <property type="project" value="UniProtKB-SubCell"/>
</dbReference>
<protein>
    <recommendedName>
        <fullName evidence="4 14">Undecaprenyl-diphosphatase</fullName>
        <ecNumber evidence="3 14">3.6.1.27</ecNumber>
    </recommendedName>
    <alternativeName>
        <fullName evidence="12 14">Bacitracin resistance protein</fullName>
    </alternativeName>
    <alternativeName>
        <fullName evidence="11 14">Undecaprenyl pyrophosphate phosphatase</fullName>
    </alternativeName>
</protein>
<evidence type="ECO:0000256" key="5">
    <source>
        <dbReference type="ARBA" id="ARBA00022475"/>
    </source>
</evidence>
<proteinExistence type="inferred from homology"/>
<sequence>MNYLHAITLGIVEGMTEFLPISSTAHLIIVSKLLRLPSSDFQKFFEVFIQSGAILAIILIYFEYILKHKEILKKIGLSFIPTAIIGFLLYKVIKTIFFESGILIIMAMFSVGILFFVLEYFISSKKISLTRSLNGLTFAQAVFIGLAQSLAVVPGVSRSGIVMLYMMLVGYKRDEAALYSFLLAAPTIIAASGYDLFKMRHIFNDSIHYLPLLLVGLITSFLVAYVVIKWFIGFLKNNSLVPFGIYRVVLAIILLFIR</sequence>
<evidence type="ECO:0000256" key="3">
    <source>
        <dbReference type="ARBA" id="ARBA00012374"/>
    </source>
</evidence>
<comment type="function">
    <text evidence="14">Catalyzes the dephosphorylation of undecaprenyl diphosphate (UPP). Confers resistance to bacitracin.</text>
</comment>
<dbReference type="EC" id="3.6.1.27" evidence="3 14"/>
<feature type="transmembrane region" description="Helical" evidence="14">
    <location>
        <begin position="176"/>
        <end position="197"/>
    </location>
</feature>
<comment type="similarity">
    <text evidence="2 14">Belongs to the UppP family.</text>
</comment>
<feature type="transmembrane region" description="Helical" evidence="14">
    <location>
        <begin position="96"/>
        <end position="121"/>
    </location>
</feature>
<feature type="transmembrane region" description="Helical" evidence="14">
    <location>
        <begin position="209"/>
        <end position="228"/>
    </location>
</feature>
<dbReference type="Proteomes" id="UP000177050">
    <property type="component" value="Unassembled WGS sequence"/>
</dbReference>
<reference evidence="15 16" key="1">
    <citation type="journal article" date="2016" name="Nat. Commun.">
        <title>Thousands of microbial genomes shed light on interconnected biogeochemical processes in an aquifer system.</title>
        <authorList>
            <person name="Anantharaman K."/>
            <person name="Brown C.T."/>
            <person name="Hug L.A."/>
            <person name="Sharon I."/>
            <person name="Castelle C.J."/>
            <person name="Probst A.J."/>
            <person name="Thomas B.C."/>
            <person name="Singh A."/>
            <person name="Wilkins M.J."/>
            <person name="Karaoz U."/>
            <person name="Brodie E.L."/>
            <person name="Williams K.H."/>
            <person name="Hubbard S.S."/>
            <person name="Banfield J.F."/>
        </authorList>
    </citation>
    <scope>NUCLEOTIDE SEQUENCE [LARGE SCALE GENOMIC DNA]</scope>
</reference>
<evidence type="ECO:0000256" key="7">
    <source>
        <dbReference type="ARBA" id="ARBA00022801"/>
    </source>
</evidence>
<keyword evidence="14" id="KW-0961">Cell wall biogenesis/degradation</keyword>
<evidence type="ECO:0000256" key="1">
    <source>
        <dbReference type="ARBA" id="ARBA00004651"/>
    </source>
</evidence>
<dbReference type="EMBL" id="MGBR01000001">
    <property type="protein sequence ID" value="OGK73246.1"/>
    <property type="molecule type" value="Genomic_DNA"/>
</dbReference>
<dbReference type="PANTHER" id="PTHR30622">
    <property type="entry name" value="UNDECAPRENYL-DIPHOSPHATASE"/>
    <property type="match status" value="1"/>
</dbReference>
<dbReference type="HAMAP" id="MF_01006">
    <property type="entry name" value="Undec_diphosphatase"/>
    <property type="match status" value="1"/>
</dbReference>
<feature type="transmembrane region" description="Helical" evidence="14">
    <location>
        <begin position="44"/>
        <end position="64"/>
    </location>
</feature>
<feature type="transmembrane region" description="Helical" evidence="14">
    <location>
        <begin position="71"/>
        <end position="90"/>
    </location>
</feature>
<dbReference type="InterPro" id="IPR003824">
    <property type="entry name" value="UppP"/>
</dbReference>
<keyword evidence="14" id="KW-0573">Peptidoglycan synthesis</keyword>
<dbReference type="GO" id="GO:0050380">
    <property type="term" value="F:undecaprenyl-diphosphatase activity"/>
    <property type="evidence" value="ECO:0007669"/>
    <property type="project" value="UniProtKB-UniRule"/>
</dbReference>
<keyword evidence="9 14" id="KW-0472">Membrane</keyword>
<evidence type="ECO:0000256" key="8">
    <source>
        <dbReference type="ARBA" id="ARBA00022989"/>
    </source>
</evidence>
<evidence type="ECO:0000256" key="12">
    <source>
        <dbReference type="ARBA" id="ARBA00032932"/>
    </source>
</evidence>
<evidence type="ECO:0000256" key="6">
    <source>
        <dbReference type="ARBA" id="ARBA00022692"/>
    </source>
</evidence>
<evidence type="ECO:0000256" key="9">
    <source>
        <dbReference type="ARBA" id="ARBA00023136"/>
    </source>
</evidence>
<feature type="transmembrane region" description="Helical" evidence="14">
    <location>
        <begin position="240"/>
        <end position="257"/>
    </location>
</feature>
<evidence type="ECO:0000256" key="14">
    <source>
        <dbReference type="HAMAP-Rule" id="MF_01006"/>
    </source>
</evidence>
<evidence type="ECO:0000256" key="10">
    <source>
        <dbReference type="ARBA" id="ARBA00023251"/>
    </source>
</evidence>
<evidence type="ECO:0000313" key="15">
    <source>
        <dbReference type="EMBL" id="OGK73246.1"/>
    </source>
</evidence>
<comment type="subcellular location">
    <subcellularLocation>
        <location evidence="1 14">Cell membrane</location>
        <topology evidence="1 14">Multi-pass membrane protein</topology>
    </subcellularLocation>
</comment>
<keyword evidence="14" id="KW-0133">Cell shape</keyword>
<evidence type="ECO:0000256" key="4">
    <source>
        <dbReference type="ARBA" id="ARBA00021581"/>
    </source>
</evidence>
<organism evidence="15 16">
    <name type="scientific">Candidatus Roizmanbacteria bacterium RIFOXYD1_FULL_38_12</name>
    <dbReference type="NCBI Taxonomy" id="1802093"/>
    <lineage>
        <taxon>Bacteria</taxon>
        <taxon>Candidatus Roizmaniibacteriota</taxon>
    </lineage>
</organism>
<evidence type="ECO:0000313" key="16">
    <source>
        <dbReference type="Proteomes" id="UP000177050"/>
    </source>
</evidence>
<dbReference type="AlphaFoldDB" id="A0A1F7KZM0"/>
<accession>A0A1F7KZM0</accession>
<dbReference type="GO" id="GO:0009252">
    <property type="term" value="P:peptidoglycan biosynthetic process"/>
    <property type="evidence" value="ECO:0007669"/>
    <property type="project" value="UniProtKB-KW"/>
</dbReference>
<comment type="miscellaneous">
    <text evidence="14">Bacitracin is thought to be involved in the inhibition of peptidoglycan synthesis by sequestering undecaprenyl diphosphate, thereby reducing the pool of lipid carrier available.</text>
</comment>
<dbReference type="GO" id="GO:0071555">
    <property type="term" value="P:cell wall organization"/>
    <property type="evidence" value="ECO:0007669"/>
    <property type="project" value="UniProtKB-KW"/>
</dbReference>
<keyword evidence="7 14" id="KW-0378">Hydrolase</keyword>
<keyword evidence="5 14" id="KW-1003">Cell membrane</keyword>
<evidence type="ECO:0000256" key="11">
    <source>
        <dbReference type="ARBA" id="ARBA00032707"/>
    </source>
</evidence>
<comment type="caution">
    <text evidence="15">The sequence shown here is derived from an EMBL/GenBank/DDBJ whole genome shotgun (WGS) entry which is preliminary data.</text>
</comment>
<evidence type="ECO:0000256" key="2">
    <source>
        <dbReference type="ARBA" id="ARBA00010621"/>
    </source>
</evidence>
<dbReference type="GO" id="GO:0008360">
    <property type="term" value="P:regulation of cell shape"/>
    <property type="evidence" value="ECO:0007669"/>
    <property type="project" value="UniProtKB-KW"/>
</dbReference>
<dbReference type="PANTHER" id="PTHR30622:SF3">
    <property type="entry name" value="UNDECAPRENYL-DIPHOSPHATASE"/>
    <property type="match status" value="1"/>
</dbReference>
<keyword evidence="6 14" id="KW-0812">Transmembrane</keyword>